<dbReference type="EMBL" id="FOXH01000003">
    <property type="protein sequence ID" value="SFP50880.1"/>
    <property type="molecule type" value="Genomic_DNA"/>
</dbReference>
<gene>
    <name evidence="2" type="ORF">SAMN04515674_103412</name>
</gene>
<feature type="transmembrane region" description="Helical" evidence="1">
    <location>
        <begin position="103"/>
        <end position="124"/>
    </location>
</feature>
<evidence type="ECO:0000313" key="2">
    <source>
        <dbReference type="EMBL" id="SFP50880.1"/>
    </source>
</evidence>
<feature type="transmembrane region" description="Helical" evidence="1">
    <location>
        <begin position="281"/>
        <end position="300"/>
    </location>
</feature>
<dbReference type="AlphaFoldDB" id="A0A1I5QXN9"/>
<feature type="transmembrane region" description="Helical" evidence="1">
    <location>
        <begin position="307"/>
        <end position="324"/>
    </location>
</feature>
<sequence>MSVFLLLFTFFNFLIVFKKRNEIEKGVFTRYRIAILESLLAISFLIFIFVEVLSFFNRLNSFYLSVCWFFAFLLSSIIAYPQRDALSDGKKLLSQFGILNQKYRWFLFFLLLSGIIPLLFLAIYNAPNNRDSMDYHLARIVQWVQNGNVDHFATNFPQQLYHNVFAEYVVTNVMLLCGNDYFINCIQFVAMLAVLLYGTLIAKHFGLSYKGQIMALVLIFSFPIELLESTTTQNDIFASFYLMAFVYYGLKLINNQQFVWRDGFFMVLALSLGGFTKYPVFFFALPFSLWFGIVCLRRFGLPQSMKLLALGFCGLALVFSSFYVRNYELFDSVLSPRKNTRIYVENIDAEKHGVRETLANLSKNLSLHVGLPSQSYNEAVALKVKEFNNWMGIDADDERLSLNGGGKYEVLFSLNEDTTGNFLLLILLAISIPLFFFMKNKPKDSTLFLICILAGYVVFSSLVKWQAFSSRTQIGFFVGAAIFIAMVFSSFRKFPALGFMYVLLLSSFPFIYGNPNKPVLPFNYLAKKMIGYAPKSILIVDKEQNVETYKENPLIQRYYDFEKPFCPLKAPVNKTEERQIFQTLDSLKYFDYLKTDVFNTTRYEQYFIHDSNIKGDKDFAELLKHLPANTQNLGMMFQARMGFYHLWKMFRDKYGDHASMKYIVYLKDYQKLDNVKKPFPYQYIVADSESLVNENIIKGDIENVEKFGEFLLIKLKKVSDKHYLL</sequence>
<feature type="transmembrane region" description="Helical" evidence="1">
    <location>
        <begin position="62"/>
        <end position="82"/>
    </location>
</feature>
<feature type="transmembrane region" description="Helical" evidence="1">
    <location>
        <begin position="420"/>
        <end position="438"/>
    </location>
</feature>
<dbReference type="RefSeq" id="WP_092014800.1">
    <property type="nucleotide sequence ID" value="NZ_FOXH01000003.1"/>
</dbReference>
<feature type="transmembrane region" description="Helical" evidence="1">
    <location>
        <begin position="474"/>
        <end position="491"/>
    </location>
</feature>
<feature type="transmembrane region" description="Helical" evidence="1">
    <location>
        <begin position="181"/>
        <end position="200"/>
    </location>
</feature>
<evidence type="ECO:0000313" key="3">
    <source>
        <dbReference type="Proteomes" id="UP000199306"/>
    </source>
</evidence>
<evidence type="ECO:0000256" key="1">
    <source>
        <dbReference type="SAM" id="Phobius"/>
    </source>
</evidence>
<keyword evidence="1" id="KW-1133">Transmembrane helix</keyword>
<accession>A0A1I5QXN9</accession>
<organism evidence="2 3">
    <name type="scientific">Pseudarcicella hirudinis</name>
    <dbReference type="NCBI Taxonomy" id="1079859"/>
    <lineage>
        <taxon>Bacteria</taxon>
        <taxon>Pseudomonadati</taxon>
        <taxon>Bacteroidota</taxon>
        <taxon>Cytophagia</taxon>
        <taxon>Cytophagales</taxon>
        <taxon>Flectobacillaceae</taxon>
        <taxon>Pseudarcicella</taxon>
    </lineage>
</organism>
<dbReference type="STRING" id="1079859.SAMN04515674_103412"/>
<keyword evidence="1" id="KW-0812">Transmembrane</keyword>
<feature type="transmembrane region" description="Helical" evidence="1">
    <location>
        <begin position="207"/>
        <end position="224"/>
    </location>
</feature>
<proteinExistence type="predicted"/>
<protein>
    <recommendedName>
        <fullName evidence="4">Dolichyl-phosphate-mannose-protein mannosyltransferase</fullName>
    </recommendedName>
</protein>
<keyword evidence="1" id="KW-0472">Membrane</keyword>
<name>A0A1I5QXN9_9BACT</name>
<feature type="transmembrane region" description="Helical" evidence="1">
    <location>
        <begin position="496"/>
        <end position="513"/>
    </location>
</feature>
<dbReference type="Proteomes" id="UP000199306">
    <property type="component" value="Unassembled WGS sequence"/>
</dbReference>
<feature type="transmembrane region" description="Helical" evidence="1">
    <location>
        <begin position="236"/>
        <end position="253"/>
    </location>
</feature>
<keyword evidence="3" id="KW-1185">Reference proteome</keyword>
<evidence type="ECO:0008006" key="4">
    <source>
        <dbReference type="Google" id="ProtNLM"/>
    </source>
</evidence>
<dbReference type="OrthoDB" id="9764517at2"/>
<feature type="transmembrane region" description="Helical" evidence="1">
    <location>
        <begin position="33"/>
        <end position="56"/>
    </location>
</feature>
<feature type="transmembrane region" description="Helical" evidence="1">
    <location>
        <begin position="447"/>
        <end position="468"/>
    </location>
</feature>
<reference evidence="2 3" key="1">
    <citation type="submission" date="2016-10" db="EMBL/GenBank/DDBJ databases">
        <authorList>
            <person name="de Groot N.N."/>
        </authorList>
    </citation>
    <scope>NUCLEOTIDE SEQUENCE [LARGE SCALE GENOMIC DNA]</scope>
    <source>
        <strain evidence="3">E92,LMG 26720,CCM 7988</strain>
    </source>
</reference>